<keyword evidence="1" id="KW-1133">Transmembrane helix</keyword>
<gene>
    <name evidence="2" type="ORF">dnl_45550</name>
</gene>
<name>A0A975GI23_9BACT</name>
<proteinExistence type="predicted"/>
<feature type="transmembrane region" description="Helical" evidence="1">
    <location>
        <begin position="7"/>
        <end position="23"/>
    </location>
</feature>
<evidence type="ECO:0000313" key="2">
    <source>
        <dbReference type="EMBL" id="QTA82185.1"/>
    </source>
</evidence>
<keyword evidence="1" id="KW-0472">Membrane</keyword>
<reference evidence="2" key="1">
    <citation type="journal article" date="2021" name="Microb. Physiol.">
        <title>Proteogenomic Insights into the Physiology of Marine, Sulfate-Reducing, Filamentous Desulfonema limicola and Desulfonema magnum.</title>
        <authorList>
            <person name="Schnaars V."/>
            <person name="Wohlbrand L."/>
            <person name="Scheve S."/>
            <person name="Hinrichs C."/>
            <person name="Reinhardt R."/>
            <person name="Rabus R."/>
        </authorList>
    </citation>
    <scope>NUCLEOTIDE SEQUENCE</scope>
    <source>
        <strain evidence="2">5ac10</strain>
    </source>
</reference>
<protein>
    <submittedName>
        <fullName evidence="2">Uncharacterized protein</fullName>
    </submittedName>
</protein>
<keyword evidence="1" id="KW-0812">Transmembrane</keyword>
<dbReference type="Proteomes" id="UP000663720">
    <property type="component" value="Chromosome"/>
</dbReference>
<dbReference type="EMBL" id="CP061799">
    <property type="protein sequence ID" value="QTA82185.1"/>
    <property type="molecule type" value="Genomic_DNA"/>
</dbReference>
<dbReference type="KEGG" id="dli:dnl_45550"/>
<dbReference type="RefSeq" id="WP_207688143.1">
    <property type="nucleotide sequence ID" value="NZ_CP061799.1"/>
</dbReference>
<keyword evidence="3" id="KW-1185">Reference proteome</keyword>
<dbReference type="AlphaFoldDB" id="A0A975GI23"/>
<accession>A0A975GI23</accession>
<feature type="transmembrane region" description="Helical" evidence="1">
    <location>
        <begin position="43"/>
        <end position="60"/>
    </location>
</feature>
<evidence type="ECO:0000256" key="1">
    <source>
        <dbReference type="SAM" id="Phobius"/>
    </source>
</evidence>
<evidence type="ECO:0000313" key="3">
    <source>
        <dbReference type="Proteomes" id="UP000663720"/>
    </source>
</evidence>
<sequence>MIVVLKMASALIASMILGNWFITEVKKSKINNEPWYKPYFSPPGLLIISAMTILIIFGAIKS</sequence>
<organism evidence="2 3">
    <name type="scientific">Desulfonema limicola</name>
    <dbReference type="NCBI Taxonomy" id="45656"/>
    <lineage>
        <taxon>Bacteria</taxon>
        <taxon>Pseudomonadati</taxon>
        <taxon>Thermodesulfobacteriota</taxon>
        <taxon>Desulfobacteria</taxon>
        <taxon>Desulfobacterales</taxon>
        <taxon>Desulfococcaceae</taxon>
        <taxon>Desulfonema</taxon>
    </lineage>
</organism>